<name>A0A1X6P349_PORUM</name>
<dbReference type="EMBL" id="KV918919">
    <property type="protein sequence ID" value="OSX75063.1"/>
    <property type="molecule type" value="Genomic_DNA"/>
</dbReference>
<dbReference type="OrthoDB" id="10266980at2759"/>
<feature type="transmembrane region" description="Helical" evidence="6">
    <location>
        <begin position="26"/>
        <end position="48"/>
    </location>
</feature>
<sequence>MTGTLVSALRALPAAAAAVDAALPTWAVVVGAAAGWAAALSPSAVLSTRLSASYRELSPPVRVEWLSRVVSNLHAVILTPALAVTVFGDAALAAGAPFSSGPAVHALLKVGLGYFLYDALLVSAYRRTISAPGQTLFHHALVLSSVSWVLYSKLPLATVWAALLFLTEASTPFVNQRWFMAFRHRQSGAYKVTGLAMTLAFFVARPLYIPFACGWMLKHRVLYSGLTEYQLRVLLAIGVTVTVGLYGLNIYWFSLMARGLVKAFRGSGGRALAAAGKRSQVTTGGNATSAAAGSLAGAVANMRRHGPSPTSVTVNPDSAWIQKDGALRPAANGLLKRRQPVS</sequence>
<feature type="transmembrane region" description="Helical" evidence="6">
    <location>
        <begin position="69"/>
        <end position="94"/>
    </location>
</feature>
<dbReference type="InterPro" id="IPR050846">
    <property type="entry name" value="TLCD"/>
</dbReference>
<dbReference type="SMART" id="SM00724">
    <property type="entry name" value="TLC"/>
    <property type="match status" value="1"/>
</dbReference>
<organism evidence="8 9">
    <name type="scientific">Porphyra umbilicalis</name>
    <name type="common">Purple laver</name>
    <name type="synonym">Red alga</name>
    <dbReference type="NCBI Taxonomy" id="2786"/>
    <lineage>
        <taxon>Eukaryota</taxon>
        <taxon>Rhodophyta</taxon>
        <taxon>Bangiophyceae</taxon>
        <taxon>Bangiales</taxon>
        <taxon>Bangiaceae</taxon>
        <taxon>Porphyra</taxon>
    </lineage>
</organism>
<dbReference type="Proteomes" id="UP000218209">
    <property type="component" value="Unassembled WGS sequence"/>
</dbReference>
<evidence type="ECO:0000256" key="1">
    <source>
        <dbReference type="ARBA" id="ARBA00004141"/>
    </source>
</evidence>
<keyword evidence="2 5" id="KW-0812">Transmembrane</keyword>
<feature type="transmembrane region" description="Helical" evidence="6">
    <location>
        <begin position="229"/>
        <end position="252"/>
    </location>
</feature>
<protein>
    <recommendedName>
        <fullName evidence="7">TLC domain-containing protein</fullName>
    </recommendedName>
</protein>
<dbReference type="GO" id="GO:0055088">
    <property type="term" value="P:lipid homeostasis"/>
    <property type="evidence" value="ECO:0007669"/>
    <property type="project" value="TreeGrafter"/>
</dbReference>
<dbReference type="GO" id="GO:0016020">
    <property type="term" value="C:membrane"/>
    <property type="evidence" value="ECO:0007669"/>
    <property type="project" value="UniProtKB-SubCell"/>
</dbReference>
<evidence type="ECO:0000256" key="6">
    <source>
        <dbReference type="SAM" id="Phobius"/>
    </source>
</evidence>
<keyword evidence="9" id="KW-1185">Reference proteome</keyword>
<dbReference type="PANTHER" id="PTHR13439">
    <property type="entry name" value="CT120 PROTEIN"/>
    <property type="match status" value="1"/>
</dbReference>
<keyword evidence="3 6" id="KW-1133">Transmembrane helix</keyword>
<evidence type="ECO:0000256" key="5">
    <source>
        <dbReference type="PROSITE-ProRule" id="PRU00205"/>
    </source>
</evidence>
<evidence type="ECO:0000313" key="9">
    <source>
        <dbReference type="Proteomes" id="UP000218209"/>
    </source>
</evidence>
<comment type="subcellular location">
    <subcellularLocation>
        <location evidence="1">Membrane</location>
        <topology evidence="1">Multi-pass membrane protein</topology>
    </subcellularLocation>
</comment>
<evidence type="ECO:0000256" key="4">
    <source>
        <dbReference type="ARBA" id="ARBA00023136"/>
    </source>
</evidence>
<evidence type="ECO:0000256" key="2">
    <source>
        <dbReference type="ARBA" id="ARBA00022692"/>
    </source>
</evidence>
<gene>
    <name evidence="8" type="ORF">BU14_0256s0016</name>
</gene>
<accession>A0A1X6P349</accession>
<evidence type="ECO:0000259" key="7">
    <source>
        <dbReference type="PROSITE" id="PS50922"/>
    </source>
</evidence>
<feature type="transmembrane region" description="Helical" evidence="6">
    <location>
        <begin position="195"/>
        <end position="217"/>
    </location>
</feature>
<dbReference type="PROSITE" id="PS50922">
    <property type="entry name" value="TLC"/>
    <property type="match status" value="1"/>
</dbReference>
<reference evidence="8 9" key="1">
    <citation type="submission" date="2017-03" db="EMBL/GenBank/DDBJ databases">
        <title>WGS assembly of Porphyra umbilicalis.</title>
        <authorList>
            <person name="Brawley S.H."/>
            <person name="Blouin N.A."/>
            <person name="Ficko-Blean E."/>
            <person name="Wheeler G.L."/>
            <person name="Lohr M."/>
            <person name="Goodson H.V."/>
            <person name="Jenkins J.W."/>
            <person name="Blaby-Haas C.E."/>
            <person name="Helliwell K.E."/>
            <person name="Chan C."/>
            <person name="Marriage T."/>
            <person name="Bhattacharya D."/>
            <person name="Klein A.S."/>
            <person name="Badis Y."/>
            <person name="Brodie J."/>
            <person name="Cao Y."/>
            <person name="Collen J."/>
            <person name="Dittami S.M."/>
            <person name="Gachon C.M."/>
            <person name="Green B.R."/>
            <person name="Karpowicz S."/>
            <person name="Kim J.W."/>
            <person name="Kudahl U."/>
            <person name="Lin S."/>
            <person name="Michel G."/>
            <person name="Mittag M."/>
            <person name="Olson B.J."/>
            <person name="Pangilinan J."/>
            <person name="Peng Y."/>
            <person name="Qiu H."/>
            <person name="Shu S."/>
            <person name="Singer J.T."/>
            <person name="Smith A.G."/>
            <person name="Sprecher B.N."/>
            <person name="Wagner V."/>
            <person name="Wang W."/>
            <person name="Wang Z.-Y."/>
            <person name="Yan J."/>
            <person name="Yarish C."/>
            <person name="Zoeuner-Riek S."/>
            <person name="Zhuang Y."/>
            <person name="Zou Y."/>
            <person name="Lindquist E.A."/>
            <person name="Grimwood J."/>
            <person name="Barry K."/>
            <person name="Rokhsar D.S."/>
            <person name="Schmutz J."/>
            <person name="Stiller J.W."/>
            <person name="Grossman A.R."/>
            <person name="Prochnik S.E."/>
        </authorList>
    </citation>
    <scope>NUCLEOTIDE SEQUENCE [LARGE SCALE GENOMIC DNA]</scope>
    <source>
        <strain evidence="8">4086291</strain>
    </source>
</reference>
<feature type="domain" description="TLC" evidence="7">
    <location>
        <begin position="60"/>
        <end position="265"/>
    </location>
</feature>
<evidence type="ECO:0000313" key="8">
    <source>
        <dbReference type="EMBL" id="OSX75063.1"/>
    </source>
</evidence>
<dbReference type="PANTHER" id="PTHR13439:SF0">
    <property type="entry name" value="TOPOISOMERASE I DAMAGE AFFECTED PROTEIN 4"/>
    <property type="match status" value="1"/>
</dbReference>
<evidence type="ECO:0000256" key="3">
    <source>
        <dbReference type="ARBA" id="ARBA00022989"/>
    </source>
</evidence>
<dbReference type="AlphaFoldDB" id="A0A1X6P349"/>
<dbReference type="Pfam" id="PF03798">
    <property type="entry name" value="TRAM_LAG1_CLN8"/>
    <property type="match status" value="1"/>
</dbReference>
<proteinExistence type="predicted"/>
<feature type="transmembrane region" description="Helical" evidence="6">
    <location>
        <begin position="106"/>
        <end position="124"/>
    </location>
</feature>
<dbReference type="GO" id="GO:0005783">
    <property type="term" value="C:endoplasmic reticulum"/>
    <property type="evidence" value="ECO:0007669"/>
    <property type="project" value="TreeGrafter"/>
</dbReference>
<keyword evidence="4 5" id="KW-0472">Membrane</keyword>
<dbReference type="InterPro" id="IPR006634">
    <property type="entry name" value="TLC-dom"/>
</dbReference>